<dbReference type="Pfam" id="PF00072">
    <property type="entry name" value="Response_reg"/>
    <property type="match status" value="1"/>
</dbReference>
<accession>A0A1M4MJM9</accession>
<dbReference type="CDD" id="cd00156">
    <property type="entry name" value="REC"/>
    <property type="match status" value="1"/>
</dbReference>
<evidence type="ECO:0000259" key="4">
    <source>
        <dbReference type="PROSITE" id="PS50110"/>
    </source>
</evidence>
<keyword evidence="1 2" id="KW-0597">Phosphoprotein</keyword>
<dbReference type="SMART" id="SM00448">
    <property type="entry name" value="REC"/>
    <property type="match status" value="1"/>
</dbReference>
<dbReference type="InterPro" id="IPR001789">
    <property type="entry name" value="Sig_transdc_resp-reg_receiver"/>
</dbReference>
<dbReference type="InterPro" id="IPR004358">
    <property type="entry name" value="Sig_transdc_His_kin-like_C"/>
</dbReference>
<dbReference type="InterPro" id="IPR036890">
    <property type="entry name" value="HATPase_C_sf"/>
</dbReference>
<dbReference type="PANTHER" id="PTHR43547:SF2">
    <property type="entry name" value="HYBRID SIGNAL TRANSDUCTION HISTIDINE KINASE C"/>
    <property type="match status" value="1"/>
</dbReference>
<dbReference type="InterPro" id="IPR000014">
    <property type="entry name" value="PAS"/>
</dbReference>
<dbReference type="InterPro" id="IPR003594">
    <property type="entry name" value="HATPase_dom"/>
</dbReference>
<dbReference type="Pfam" id="PF02518">
    <property type="entry name" value="HATPase_c"/>
    <property type="match status" value="1"/>
</dbReference>
<dbReference type="GO" id="GO:0000155">
    <property type="term" value="F:phosphorelay sensor kinase activity"/>
    <property type="evidence" value="ECO:0007669"/>
    <property type="project" value="InterPro"/>
</dbReference>
<evidence type="ECO:0000256" key="1">
    <source>
        <dbReference type="ARBA" id="ARBA00022553"/>
    </source>
</evidence>
<dbReference type="STRING" id="118126.L21_1022"/>
<dbReference type="Proteomes" id="UP000184671">
    <property type="component" value="Unassembled WGS sequence"/>
</dbReference>
<evidence type="ECO:0000256" key="2">
    <source>
        <dbReference type="PROSITE-ProRule" id="PRU00169"/>
    </source>
</evidence>
<gene>
    <name evidence="6" type="primary">saeR_1</name>
    <name evidence="6" type="ORF">L21_1022</name>
</gene>
<dbReference type="AlphaFoldDB" id="A0A1M4MJM9"/>
<feature type="domain" description="Histidine kinase" evidence="3">
    <location>
        <begin position="398"/>
        <end position="497"/>
    </location>
</feature>
<dbReference type="PROSITE" id="PS50112">
    <property type="entry name" value="PAS"/>
    <property type="match status" value="1"/>
</dbReference>
<dbReference type="PANTHER" id="PTHR43547">
    <property type="entry name" value="TWO-COMPONENT HISTIDINE KINASE"/>
    <property type="match status" value="1"/>
</dbReference>
<dbReference type="PROSITE" id="PS50110">
    <property type="entry name" value="RESPONSE_REGULATORY"/>
    <property type="match status" value="1"/>
</dbReference>
<protein>
    <submittedName>
        <fullName evidence="6">Staphylococcus exoprotein expression protein R</fullName>
    </submittedName>
</protein>
<feature type="domain" description="PAS" evidence="5">
    <location>
        <begin position="175"/>
        <end position="210"/>
    </location>
</feature>
<feature type="modified residue" description="4-aspartylphosphate" evidence="2">
    <location>
        <position position="71"/>
    </location>
</feature>
<dbReference type="InterPro" id="IPR005467">
    <property type="entry name" value="His_kinase_dom"/>
</dbReference>
<dbReference type="CDD" id="cd00130">
    <property type="entry name" value="PAS"/>
    <property type="match status" value="1"/>
</dbReference>
<dbReference type="Pfam" id="PF13426">
    <property type="entry name" value="PAS_9"/>
    <property type="match status" value="1"/>
</dbReference>
<evidence type="ECO:0000259" key="5">
    <source>
        <dbReference type="PROSITE" id="PS50112"/>
    </source>
</evidence>
<dbReference type="PROSITE" id="PS50109">
    <property type="entry name" value="HIS_KIN"/>
    <property type="match status" value="1"/>
</dbReference>
<dbReference type="SMART" id="SM00387">
    <property type="entry name" value="HATPase_c"/>
    <property type="match status" value="1"/>
</dbReference>
<dbReference type="SUPFAM" id="SSF55874">
    <property type="entry name" value="ATPase domain of HSP90 chaperone/DNA topoisomerase II/histidine kinase"/>
    <property type="match status" value="1"/>
</dbReference>
<dbReference type="InterPro" id="IPR011006">
    <property type="entry name" value="CheY-like_superfamily"/>
</dbReference>
<reference evidence="6 7" key="1">
    <citation type="submission" date="2016-08" db="EMBL/GenBank/DDBJ databases">
        <authorList>
            <person name="Seilhamer J.J."/>
        </authorList>
    </citation>
    <scope>NUCLEOTIDE SEQUENCE [LARGE SCALE GENOMIC DNA]</scope>
    <source>
        <strain evidence="6">L21-II-0</strain>
    </source>
</reference>
<organism evidence="6 7">
    <name type="scientific">Methanoculleus chikugoensis</name>
    <dbReference type="NCBI Taxonomy" id="118126"/>
    <lineage>
        <taxon>Archaea</taxon>
        <taxon>Methanobacteriati</taxon>
        <taxon>Methanobacteriota</taxon>
        <taxon>Stenosarchaea group</taxon>
        <taxon>Methanomicrobia</taxon>
        <taxon>Methanomicrobiales</taxon>
        <taxon>Methanomicrobiaceae</taxon>
        <taxon>Methanoculleus</taxon>
    </lineage>
</organism>
<evidence type="ECO:0000259" key="3">
    <source>
        <dbReference type="PROSITE" id="PS50109"/>
    </source>
</evidence>
<dbReference type="EMBL" id="FMID01000024">
    <property type="protein sequence ID" value="SCL75131.1"/>
    <property type="molecule type" value="Genomic_DNA"/>
</dbReference>
<dbReference type="Gene3D" id="3.40.50.2300">
    <property type="match status" value="1"/>
</dbReference>
<dbReference type="NCBIfam" id="TIGR00229">
    <property type="entry name" value="sensory_box"/>
    <property type="match status" value="1"/>
</dbReference>
<name>A0A1M4MJM9_9EURY</name>
<dbReference type="PRINTS" id="PR00344">
    <property type="entry name" value="BCTRLSENSOR"/>
</dbReference>
<proteinExistence type="predicted"/>
<dbReference type="InterPro" id="IPR003661">
    <property type="entry name" value="HisK_dim/P_dom"/>
</dbReference>
<dbReference type="CDD" id="cd00082">
    <property type="entry name" value="HisKA"/>
    <property type="match status" value="1"/>
</dbReference>
<dbReference type="SUPFAM" id="SSF55785">
    <property type="entry name" value="PYP-like sensor domain (PAS domain)"/>
    <property type="match status" value="1"/>
</dbReference>
<dbReference type="SMART" id="SM00091">
    <property type="entry name" value="PAS"/>
    <property type="match status" value="1"/>
</dbReference>
<dbReference type="Gene3D" id="3.30.450.20">
    <property type="entry name" value="PAS domain"/>
    <property type="match status" value="1"/>
</dbReference>
<evidence type="ECO:0000313" key="6">
    <source>
        <dbReference type="EMBL" id="SCL75131.1"/>
    </source>
</evidence>
<sequence>MFFILVPSHLDIVHPLTNPDHILYVDDEEALLEIGRAFLERTGDITVDITSSPLEACETIITGRYDAVVSDYMMPEMDGIALLQHVREAGSRVPFIIFTGRGREEVAIEALNSGADFYLQKGGDPRAQFADLANAIRQLTGRRRAEAALRKSEEMLHRAESIFRAAPAGIGMAVDGVVMEVNERLCDILGYTRDELVGQSMRLLYPGDAEHESTLRQMDVQIRKAGTCTLETRCMRKDGATLDVQFSSTPLDPTDHSRGMTFTILDISEHTALEREIAYHAEELVRQTNSLAVANRKLNLMSSITRHDILNQLTILLGNLWIAEEAGPGQDISEYLARVQSAADRIHRQIEFTRDYTDLGVRSPEWQRVSDALGTGTLQGLPVENEAGDLVVYADPMLATVFSNLMDNTLRHGESATRVRVRYRSEENGDLILIWEDDGAGVPAGEKERIFHRGVGKNTGLGLFLIREILAITGIGIAETGEPGKGARFEMRVPPGAYRVPE</sequence>
<feature type="domain" description="Response regulatory" evidence="4">
    <location>
        <begin position="21"/>
        <end position="136"/>
    </location>
</feature>
<evidence type="ECO:0000313" key="7">
    <source>
        <dbReference type="Proteomes" id="UP000184671"/>
    </source>
</evidence>
<dbReference type="Gene3D" id="3.30.565.10">
    <property type="entry name" value="Histidine kinase-like ATPase, C-terminal domain"/>
    <property type="match status" value="1"/>
</dbReference>
<dbReference type="InterPro" id="IPR035965">
    <property type="entry name" value="PAS-like_dom_sf"/>
</dbReference>
<dbReference type="SUPFAM" id="SSF52172">
    <property type="entry name" value="CheY-like"/>
    <property type="match status" value="1"/>
</dbReference>